<evidence type="ECO:0000256" key="1">
    <source>
        <dbReference type="ARBA" id="ARBA00022737"/>
    </source>
</evidence>
<dbReference type="PANTHER" id="PTHR24180:SF45">
    <property type="entry name" value="POLY [ADP-RIBOSE] POLYMERASE TANKYRASE"/>
    <property type="match status" value="1"/>
</dbReference>
<gene>
    <name evidence="3" type="ORF">NLN86_22835</name>
</gene>
<dbReference type="PANTHER" id="PTHR24180">
    <property type="entry name" value="CYCLIN-DEPENDENT KINASE INHIBITOR 2C-RELATED"/>
    <property type="match status" value="1"/>
</dbReference>
<protein>
    <submittedName>
        <fullName evidence="3">Ankyrin repeat domain-containing protein</fullName>
    </submittedName>
</protein>
<comment type="caution">
    <text evidence="3">The sequence shown here is derived from an EMBL/GenBank/DDBJ whole genome shotgun (WGS) entry which is preliminary data.</text>
</comment>
<evidence type="ECO:0000313" key="3">
    <source>
        <dbReference type="EMBL" id="MCX9004458.1"/>
    </source>
</evidence>
<reference evidence="3" key="1">
    <citation type="submission" date="2022-07" db="EMBL/GenBank/DDBJ databases">
        <title>Genome Sequence of Citrobacter portucalensis from Edible Snails.</title>
        <authorList>
            <person name="Okafor A.C."/>
            <person name="Ogbo F.C."/>
            <person name="Ruppitsch W."/>
            <person name="Allerberger F."/>
        </authorList>
    </citation>
    <scope>NUCLEOTIDE SEQUENCE</scope>
    <source>
        <strain evidence="3">Igbk 7</strain>
    </source>
</reference>
<dbReference type="Proteomes" id="UP001207430">
    <property type="component" value="Unassembled WGS sequence"/>
</dbReference>
<proteinExistence type="predicted"/>
<keyword evidence="2" id="KW-0040">ANK repeat</keyword>
<dbReference type="RefSeq" id="WP_267449645.1">
    <property type="nucleotide sequence ID" value="NZ_JANDBG010000033.1"/>
</dbReference>
<dbReference type="AlphaFoldDB" id="A0AAW5W7R8"/>
<dbReference type="SUPFAM" id="SSF48403">
    <property type="entry name" value="Ankyrin repeat"/>
    <property type="match status" value="1"/>
</dbReference>
<evidence type="ECO:0000313" key="4">
    <source>
        <dbReference type="Proteomes" id="UP001207430"/>
    </source>
</evidence>
<keyword evidence="1" id="KW-0677">Repeat</keyword>
<evidence type="ECO:0000256" key="2">
    <source>
        <dbReference type="ARBA" id="ARBA00023043"/>
    </source>
</evidence>
<organism evidence="3 4">
    <name type="scientific">Citrobacter portucalensis</name>
    <dbReference type="NCBI Taxonomy" id="1639133"/>
    <lineage>
        <taxon>Bacteria</taxon>
        <taxon>Pseudomonadati</taxon>
        <taxon>Pseudomonadota</taxon>
        <taxon>Gammaproteobacteria</taxon>
        <taxon>Enterobacterales</taxon>
        <taxon>Enterobacteriaceae</taxon>
        <taxon>Citrobacter</taxon>
        <taxon>Citrobacter freundii complex</taxon>
    </lineage>
</organism>
<accession>A0AAW5W7R8</accession>
<dbReference type="InterPro" id="IPR051637">
    <property type="entry name" value="Ank_repeat_dom-contain_49"/>
</dbReference>
<sequence>METPMNIQRLFDFYIQESFFKATAHSDVERFLSLGNDINTTDNNGNNALFECRTPEAMAFLISNGINIHHINHEGQNALYHQRDPVLLEKLISLGLELKQTDNRGRNCIYGHFRHPESLKVLLNAGCDINHIDNKGNTLLHCPVSPEVLSLAIDTGCNVNIINQEGKGIIENFRSDEFFEIILFHIDKFQKRTLHVDFCNYQTAFFLFDLYELGFSIQLNKNHVIINSYIEDYKDILLMLNYVSDIHNVKFYNDKRIPLYKGINKEIVKWMIRNDFLVDLTKTEGDKDHDEIVAYKTRREQRELSKILKSNRGNPTIAKNGGRL</sequence>
<dbReference type="InterPro" id="IPR036770">
    <property type="entry name" value="Ankyrin_rpt-contain_sf"/>
</dbReference>
<dbReference type="EMBL" id="JANDBG010000033">
    <property type="protein sequence ID" value="MCX9004458.1"/>
    <property type="molecule type" value="Genomic_DNA"/>
</dbReference>
<dbReference type="Gene3D" id="1.25.40.20">
    <property type="entry name" value="Ankyrin repeat-containing domain"/>
    <property type="match status" value="1"/>
</dbReference>
<name>A0AAW5W7R8_9ENTR</name>